<feature type="transmembrane region" description="Helical" evidence="8">
    <location>
        <begin position="75"/>
        <end position="94"/>
    </location>
</feature>
<comment type="subcellular location">
    <subcellularLocation>
        <location evidence="1 8">Cell membrane</location>
        <topology evidence="1 8">Multi-pass membrane protein</topology>
    </subcellularLocation>
</comment>
<accession>A0A1M5KCQ9</accession>
<dbReference type="PANTHER" id="PTHR30269:SF0">
    <property type="entry name" value="MEMBRANE TRANSPORTER PROTEIN YFCA-RELATED"/>
    <property type="match status" value="1"/>
</dbReference>
<proteinExistence type="inferred from homology"/>
<reference evidence="9 10" key="1">
    <citation type="submission" date="2016-11" db="EMBL/GenBank/DDBJ databases">
        <authorList>
            <person name="Jaros S."/>
            <person name="Januszkiewicz K."/>
            <person name="Wedrychowicz H."/>
        </authorList>
    </citation>
    <scope>NUCLEOTIDE SEQUENCE [LARGE SCALE GENOMIC DNA]</scope>
    <source>
        <strain evidence="9 10">CGMCC 1.7049</strain>
    </source>
</reference>
<gene>
    <name evidence="9" type="ORF">SAMN04488068_0486</name>
</gene>
<sequence>MTPELIAALCGFAFLAGFVDAVVGGGGLIQVPALLVLLPQYPVATLFGTNKAASIWGTAVATWRYARHIQTPWRSVLPMALAALVAGFAGAAAVSHLDNALLKPVILVVLVVVLAYTLWKKDFGKLHAPKLSTTQQVLVGLIAGTGIGFYDGFLGPGTGSFLVLAFVGLFGFSFLHASASAKAVNVITNFAALAYFLSHGSVLWQFALPMAACNVGGSLLGTRMAIARGAGFVRGMFIVVVGLLILRLGYDVWSTRG</sequence>
<dbReference type="RefSeq" id="WP_072893384.1">
    <property type="nucleotide sequence ID" value="NZ_FQWZ01000001.1"/>
</dbReference>
<comment type="similarity">
    <text evidence="2 8">Belongs to the 4-toluene sulfonate uptake permease (TSUP) (TC 2.A.102) family.</text>
</comment>
<evidence type="ECO:0000256" key="3">
    <source>
        <dbReference type="ARBA" id="ARBA00022448"/>
    </source>
</evidence>
<evidence type="ECO:0000256" key="8">
    <source>
        <dbReference type="RuleBase" id="RU363041"/>
    </source>
</evidence>
<dbReference type="EMBL" id="FQWZ01000001">
    <property type="protein sequence ID" value="SHG50572.1"/>
    <property type="molecule type" value="Genomic_DNA"/>
</dbReference>
<dbReference type="Proteomes" id="UP000199758">
    <property type="component" value="Unassembled WGS sequence"/>
</dbReference>
<dbReference type="STRING" id="490188.SAMN04488068_0486"/>
<dbReference type="PANTHER" id="PTHR30269">
    <property type="entry name" value="TRANSMEMBRANE PROTEIN YFCA"/>
    <property type="match status" value="1"/>
</dbReference>
<keyword evidence="6 8" id="KW-1133">Transmembrane helix</keyword>
<evidence type="ECO:0000313" key="9">
    <source>
        <dbReference type="EMBL" id="SHG50572.1"/>
    </source>
</evidence>
<evidence type="ECO:0000256" key="2">
    <source>
        <dbReference type="ARBA" id="ARBA00009142"/>
    </source>
</evidence>
<protein>
    <recommendedName>
        <fullName evidence="8">Probable membrane transporter protein</fullName>
    </recommendedName>
</protein>
<keyword evidence="4 8" id="KW-1003">Cell membrane</keyword>
<evidence type="ECO:0000256" key="6">
    <source>
        <dbReference type="ARBA" id="ARBA00022989"/>
    </source>
</evidence>
<evidence type="ECO:0000256" key="7">
    <source>
        <dbReference type="ARBA" id="ARBA00023136"/>
    </source>
</evidence>
<organism evidence="9 10">
    <name type="scientific">Hydrocarboniphaga daqingensis</name>
    <dbReference type="NCBI Taxonomy" id="490188"/>
    <lineage>
        <taxon>Bacteria</taxon>
        <taxon>Pseudomonadati</taxon>
        <taxon>Pseudomonadota</taxon>
        <taxon>Gammaproteobacteria</taxon>
        <taxon>Nevskiales</taxon>
        <taxon>Nevskiaceae</taxon>
        <taxon>Hydrocarboniphaga</taxon>
    </lineage>
</organism>
<feature type="transmembrane region" description="Helical" evidence="8">
    <location>
        <begin position="226"/>
        <end position="246"/>
    </location>
</feature>
<feature type="transmembrane region" description="Helical" evidence="8">
    <location>
        <begin position="100"/>
        <end position="119"/>
    </location>
</feature>
<feature type="transmembrane region" description="Helical" evidence="8">
    <location>
        <begin position="131"/>
        <end position="150"/>
    </location>
</feature>
<evidence type="ECO:0000256" key="4">
    <source>
        <dbReference type="ARBA" id="ARBA00022475"/>
    </source>
</evidence>
<dbReference type="OrthoDB" id="554695at2"/>
<feature type="transmembrane region" description="Helical" evidence="8">
    <location>
        <begin position="45"/>
        <end position="63"/>
    </location>
</feature>
<evidence type="ECO:0000313" key="10">
    <source>
        <dbReference type="Proteomes" id="UP000199758"/>
    </source>
</evidence>
<dbReference type="AlphaFoldDB" id="A0A1M5KCQ9"/>
<keyword evidence="5 8" id="KW-0812">Transmembrane</keyword>
<evidence type="ECO:0000256" key="1">
    <source>
        <dbReference type="ARBA" id="ARBA00004651"/>
    </source>
</evidence>
<evidence type="ECO:0000256" key="5">
    <source>
        <dbReference type="ARBA" id="ARBA00022692"/>
    </source>
</evidence>
<keyword evidence="7 8" id="KW-0472">Membrane</keyword>
<keyword evidence="10" id="KW-1185">Reference proteome</keyword>
<dbReference type="InterPro" id="IPR002781">
    <property type="entry name" value="TM_pro_TauE-like"/>
</dbReference>
<feature type="transmembrane region" description="Helical" evidence="8">
    <location>
        <begin position="156"/>
        <end position="175"/>
    </location>
</feature>
<dbReference type="Pfam" id="PF01925">
    <property type="entry name" value="TauE"/>
    <property type="match status" value="1"/>
</dbReference>
<feature type="transmembrane region" description="Helical" evidence="8">
    <location>
        <begin position="187"/>
        <end position="206"/>
    </location>
</feature>
<name>A0A1M5KCQ9_9GAMM</name>
<dbReference type="GO" id="GO:0005886">
    <property type="term" value="C:plasma membrane"/>
    <property type="evidence" value="ECO:0007669"/>
    <property type="project" value="UniProtKB-SubCell"/>
</dbReference>
<keyword evidence="3" id="KW-0813">Transport</keyword>
<dbReference type="InterPro" id="IPR052017">
    <property type="entry name" value="TSUP"/>
</dbReference>